<keyword evidence="10" id="KW-1185">Reference proteome</keyword>
<feature type="transmembrane region" description="Helical" evidence="8">
    <location>
        <begin position="87"/>
        <end position="108"/>
    </location>
</feature>
<evidence type="ECO:0000256" key="8">
    <source>
        <dbReference type="RuleBase" id="RU363041"/>
    </source>
</evidence>
<keyword evidence="4 8" id="KW-1003">Cell membrane</keyword>
<keyword evidence="7 8" id="KW-0472">Membrane</keyword>
<dbReference type="InterPro" id="IPR052017">
    <property type="entry name" value="TSUP"/>
</dbReference>
<dbReference type="PANTHER" id="PTHR30269:SF0">
    <property type="entry name" value="MEMBRANE TRANSPORTER PROTEIN YFCA-RELATED"/>
    <property type="match status" value="1"/>
</dbReference>
<protein>
    <recommendedName>
        <fullName evidence="8">Probable membrane transporter protein</fullName>
    </recommendedName>
</protein>
<evidence type="ECO:0000256" key="3">
    <source>
        <dbReference type="ARBA" id="ARBA00022448"/>
    </source>
</evidence>
<evidence type="ECO:0000256" key="6">
    <source>
        <dbReference type="ARBA" id="ARBA00022989"/>
    </source>
</evidence>
<proteinExistence type="inferred from homology"/>
<comment type="subcellular location">
    <subcellularLocation>
        <location evidence="1 8">Cell membrane</location>
        <topology evidence="1 8">Multi-pass membrane protein</topology>
    </subcellularLocation>
</comment>
<feature type="transmembrane region" description="Helical" evidence="8">
    <location>
        <begin position="12"/>
        <end position="34"/>
    </location>
</feature>
<reference evidence="9 10" key="1">
    <citation type="submission" date="2018-08" db="EMBL/GenBank/DDBJ databases">
        <title>Comparative genomics of wild bee and flower associated Lactobacillus reveals potential adaptation to the bee host.</title>
        <authorList>
            <person name="Vuong H.Q."/>
            <person name="Mcfrederick Q.S."/>
        </authorList>
    </citation>
    <scope>NUCLEOTIDE SEQUENCE [LARGE SCALE GENOMIC DNA]</scope>
    <source>
        <strain evidence="9 10">HV_04</strain>
    </source>
</reference>
<accession>A0ABY2YRL0</accession>
<evidence type="ECO:0000256" key="5">
    <source>
        <dbReference type="ARBA" id="ARBA00022692"/>
    </source>
</evidence>
<comment type="caution">
    <text evidence="9">The sequence shown here is derived from an EMBL/GenBank/DDBJ whole genome shotgun (WGS) entry which is preliminary data.</text>
</comment>
<feature type="transmembrane region" description="Helical" evidence="8">
    <location>
        <begin position="201"/>
        <end position="218"/>
    </location>
</feature>
<evidence type="ECO:0000313" key="9">
    <source>
        <dbReference type="EMBL" id="TPR12844.1"/>
    </source>
</evidence>
<dbReference type="PANTHER" id="PTHR30269">
    <property type="entry name" value="TRANSMEMBRANE PROTEIN YFCA"/>
    <property type="match status" value="1"/>
</dbReference>
<dbReference type="Proteomes" id="UP000767392">
    <property type="component" value="Unassembled WGS sequence"/>
</dbReference>
<keyword evidence="6 8" id="KW-1133">Transmembrane helix</keyword>
<feature type="transmembrane region" description="Helical" evidence="8">
    <location>
        <begin position="160"/>
        <end position="189"/>
    </location>
</feature>
<gene>
    <name evidence="9" type="ORF">DY048_06615</name>
</gene>
<sequence>MKRRLIKINIFGISIWIILLFIPVGVLAGILGTVTGLASLASYPALLYFAGLPAVSANVVNKAALMFNSIGSAISSTQELHGHWKELFKTMIIIFFGGITGAILLTALPSSSFTHIVPVFIAAGGIMILIPSKNEENHEGANNFEPHKGHVNQHSWFRNILIIFLVYLIGAYSGYFGAASGILLLVLLTRTSSNEYTVSNAIRNVAMGAANIVATIYYSFEAHIVWILVLPLGIGFFIGGYIGPKIVRILPVKYIRILTGILALILAYTQFSSAYNIKIFYLF</sequence>
<evidence type="ECO:0000256" key="1">
    <source>
        <dbReference type="ARBA" id="ARBA00004651"/>
    </source>
</evidence>
<keyword evidence="3" id="KW-0813">Transport</keyword>
<feature type="transmembrane region" description="Helical" evidence="8">
    <location>
        <begin position="224"/>
        <end position="242"/>
    </location>
</feature>
<dbReference type="InterPro" id="IPR002781">
    <property type="entry name" value="TM_pro_TauE-like"/>
</dbReference>
<evidence type="ECO:0000256" key="7">
    <source>
        <dbReference type="ARBA" id="ARBA00023136"/>
    </source>
</evidence>
<evidence type="ECO:0000256" key="4">
    <source>
        <dbReference type="ARBA" id="ARBA00022475"/>
    </source>
</evidence>
<dbReference type="EMBL" id="QUAM01000005">
    <property type="protein sequence ID" value="TPR12844.1"/>
    <property type="molecule type" value="Genomic_DNA"/>
</dbReference>
<dbReference type="Pfam" id="PF01925">
    <property type="entry name" value="TauE"/>
    <property type="match status" value="1"/>
</dbReference>
<evidence type="ECO:0000313" key="10">
    <source>
        <dbReference type="Proteomes" id="UP000767392"/>
    </source>
</evidence>
<feature type="transmembrane region" description="Helical" evidence="8">
    <location>
        <begin position="46"/>
        <end position="67"/>
    </location>
</feature>
<comment type="similarity">
    <text evidence="2 8">Belongs to the 4-toluene sulfonate uptake permease (TSUP) (TC 2.A.102) family.</text>
</comment>
<name>A0ABY2YRL0_9LACO</name>
<organism evidence="9 10">
    <name type="scientific">Apilactobacillus timberlakei</name>
    <dbReference type="NCBI Taxonomy" id="2008380"/>
    <lineage>
        <taxon>Bacteria</taxon>
        <taxon>Bacillati</taxon>
        <taxon>Bacillota</taxon>
        <taxon>Bacilli</taxon>
        <taxon>Lactobacillales</taxon>
        <taxon>Lactobacillaceae</taxon>
        <taxon>Apilactobacillus</taxon>
    </lineage>
</organism>
<evidence type="ECO:0000256" key="2">
    <source>
        <dbReference type="ARBA" id="ARBA00009142"/>
    </source>
</evidence>
<feature type="transmembrane region" description="Helical" evidence="8">
    <location>
        <begin position="254"/>
        <end position="277"/>
    </location>
</feature>
<keyword evidence="5 8" id="KW-0812">Transmembrane</keyword>